<dbReference type="InterPro" id="IPR011749">
    <property type="entry name" value="CHP02243"/>
</dbReference>
<evidence type="ECO:0000313" key="4">
    <source>
        <dbReference type="Proteomes" id="UP001431572"/>
    </source>
</evidence>
<reference evidence="2" key="2">
    <citation type="journal article" date="2024" name="Nature">
        <title>Anoxygenic phototroph of the Chloroflexota uses a type I reaction centre.</title>
        <authorList>
            <person name="Tsuji J.M."/>
            <person name="Shaw N.A."/>
            <person name="Nagashima S."/>
            <person name="Venkiteswaran J.J."/>
            <person name="Schiff S.L."/>
            <person name="Watanabe T."/>
            <person name="Fukui M."/>
            <person name="Hanada S."/>
            <person name="Tank M."/>
            <person name="Neufeld J.D."/>
        </authorList>
    </citation>
    <scope>NUCLEOTIDE SEQUENCE</scope>
    <source>
        <strain evidence="2">L227-S17</strain>
    </source>
</reference>
<dbReference type="RefSeq" id="WP_341469331.1">
    <property type="nucleotide sequence ID" value="NZ_CP128399.1"/>
</dbReference>
<protein>
    <submittedName>
        <fullName evidence="1">Baseplate assembly protein</fullName>
    </submittedName>
</protein>
<proteinExistence type="predicted"/>
<dbReference type="NCBIfam" id="TIGR02243">
    <property type="entry name" value="putative baseplate assembly protein"/>
    <property type="match status" value="1"/>
</dbReference>
<evidence type="ECO:0000313" key="3">
    <source>
        <dbReference type="Proteomes" id="UP000521676"/>
    </source>
</evidence>
<dbReference type="Proteomes" id="UP001431572">
    <property type="component" value="Chromosome 1"/>
</dbReference>
<dbReference type="Proteomes" id="UP000521676">
    <property type="component" value="Unassembled WGS sequence"/>
</dbReference>
<keyword evidence="4" id="KW-1185">Reference proteome</keyword>
<dbReference type="AlphaFoldDB" id="A0A8T7M395"/>
<name>A0A8T7M395_9CHLR</name>
<evidence type="ECO:0000313" key="2">
    <source>
        <dbReference type="EMBL" id="WJW67438.1"/>
    </source>
</evidence>
<gene>
    <name evidence="1" type="ORF">HXX08_06780</name>
    <name evidence="2" type="ORF">OZ401_000704</name>
</gene>
<organism evidence="1 3">
    <name type="scientific">Candidatus Chlorohelix allophototropha</name>
    <dbReference type="NCBI Taxonomy" id="3003348"/>
    <lineage>
        <taxon>Bacteria</taxon>
        <taxon>Bacillati</taxon>
        <taxon>Chloroflexota</taxon>
        <taxon>Chloroflexia</taxon>
        <taxon>Candidatus Chloroheliales</taxon>
        <taxon>Candidatus Chloroheliaceae</taxon>
        <taxon>Candidatus Chlorohelix</taxon>
    </lineage>
</organism>
<sequence length="684" mass="77000">MSLPQIKLDERTFQDLVDEAKLRIPRYCPEWTNHNVSDPGVTLIELFAYMVDQLLYQINRVPEKNYRSFLDMIGVKLAPPNPARTEVTFRLSAPQPGAVIIPKYTEVSTVRTETNEARIFTTEKDLQIVPPSLKYVLTTANSQTFSDRSKMTLDKLPNPVAVFQDEPQPGNAFYLGFSQNISSNTLVVGLDCEKIGVGINPDDAPLIWEYWDEREGDWRSLELMRDTTGGLTVPFAEVELAIPSTAGQHEIELVSGSGDPLIAWWLRCRYRELSKGQPDYNKSPVIRKFSAYTIGGTVPVMHCQIIRMEELGRSSGESGQRFRLRNTPVLALNHAENETIMIEYLDERAPEIWKHVPDFSESDAKSKNFTCDPVTGEVAFGPAIRNPRGEIEQRGAIPPFDTRINMIAYRNGGGIEGNVGSQTLTVLKSSIAYVDSVNNRRPATGGTSAESLEHALQRGPRTLRARNRAVTAEDFEVLTREATSGVARVRCLTPSSNGNGNGNGNGEYERIDPGTVILLVVPEIDPELRELRPEHLNIPNFMRTDILDYLDERRLITTQVQLAIPKYQWVTVQTRIKSTNSFANERIKREAERRLYRFIRPVHGGPDPSMRYETPGEGWPFGRILYLSEIFPILQTIDGVEFVERIQLFPVTDISRGQAGNPVNEINPGARGLLCSYRHQIVFI</sequence>
<dbReference type="EMBL" id="JACATZ010000001">
    <property type="protein sequence ID" value="NWJ45565.1"/>
    <property type="molecule type" value="Genomic_DNA"/>
</dbReference>
<dbReference type="EMBL" id="CP128399">
    <property type="protein sequence ID" value="WJW67438.1"/>
    <property type="molecule type" value="Genomic_DNA"/>
</dbReference>
<accession>A0A8T7M395</accession>
<reference evidence="1 3" key="1">
    <citation type="submission" date="2020-06" db="EMBL/GenBank/DDBJ databases">
        <title>Anoxygenic phototrophic Chloroflexota member uses a Type I reaction center.</title>
        <authorList>
            <person name="Tsuji J.M."/>
            <person name="Shaw N.A."/>
            <person name="Nagashima S."/>
            <person name="Venkiteswaran J."/>
            <person name="Schiff S.L."/>
            <person name="Hanada S."/>
            <person name="Tank M."/>
            <person name="Neufeld J.D."/>
        </authorList>
    </citation>
    <scope>NUCLEOTIDE SEQUENCE [LARGE SCALE GENOMIC DNA]</scope>
    <source>
        <strain evidence="1">L227-S17</strain>
    </source>
</reference>
<evidence type="ECO:0000313" key="1">
    <source>
        <dbReference type="EMBL" id="NWJ45565.1"/>
    </source>
</evidence>